<comment type="caution">
    <text evidence="2">The sequence shown here is derived from an EMBL/GenBank/DDBJ whole genome shotgun (WGS) entry which is preliminary data.</text>
</comment>
<dbReference type="Proteomes" id="UP000824890">
    <property type="component" value="Unassembled WGS sequence"/>
</dbReference>
<dbReference type="Pfam" id="PF02882">
    <property type="entry name" value="THF_DHG_CYH_C"/>
    <property type="match status" value="1"/>
</dbReference>
<feature type="non-terminal residue" evidence="2">
    <location>
        <position position="1"/>
    </location>
</feature>
<dbReference type="PRINTS" id="PR00085">
    <property type="entry name" value="THFDHDRGNASE"/>
</dbReference>
<evidence type="ECO:0000313" key="3">
    <source>
        <dbReference type="Proteomes" id="UP000824890"/>
    </source>
</evidence>
<organism evidence="2 3">
    <name type="scientific">Brassica napus</name>
    <name type="common">Rape</name>
    <dbReference type="NCBI Taxonomy" id="3708"/>
    <lineage>
        <taxon>Eukaryota</taxon>
        <taxon>Viridiplantae</taxon>
        <taxon>Streptophyta</taxon>
        <taxon>Embryophyta</taxon>
        <taxon>Tracheophyta</taxon>
        <taxon>Spermatophyta</taxon>
        <taxon>Magnoliopsida</taxon>
        <taxon>eudicotyledons</taxon>
        <taxon>Gunneridae</taxon>
        <taxon>Pentapetalae</taxon>
        <taxon>rosids</taxon>
        <taxon>malvids</taxon>
        <taxon>Brassicales</taxon>
        <taxon>Brassicaceae</taxon>
        <taxon>Brassiceae</taxon>
        <taxon>Brassica</taxon>
    </lineage>
</organism>
<reference evidence="2 3" key="1">
    <citation type="submission" date="2021-05" db="EMBL/GenBank/DDBJ databases">
        <title>Genome Assembly of Synthetic Allotetraploid Brassica napus Reveals Homoeologous Exchanges between Subgenomes.</title>
        <authorList>
            <person name="Davis J.T."/>
        </authorList>
    </citation>
    <scope>NUCLEOTIDE SEQUENCE [LARGE SCALE GENOMIC DNA]</scope>
    <source>
        <strain evidence="3">cv. Da-Ae</strain>
        <tissue evidence="2">Seedling</tissue>
    </source>
</reference>
<keyword evidence="3" id="KW-1185">Reference proteome</keyword>
<dbReference type="Gene3D" id="3.40.50.720">
    <property type="entry name" value="NAD(P)-binding Rossmann-like Domain"/>
    <property type="match status" value="1"/>
</dbReference>
<dbReference type="InterPro" id="IPR000672">
    <property type="entry name" value="THF_DH/CycHdrlase"/>
</dbReference>
<sequence length="196" mass="21448">PFALDLNNVGDDVSRHEYTHSIHTLFTRCQYTHSISHVCFFFRRSIDYSAHLQDLSPDHNTLPDKTNTPGCLALFVTVNAIDADALGDGGDELRRSNYRKIEAFIQLLLSKCVCLSFCDCSSMLLVATKALAFAHNKAVHLTTREVHFLSSILASVSSPRYDKRLVGDVCYEEALGVASAITPVPGGVGPMTDGSI</sequence>
<dbReference type="InterPro" id="IPR020631">
    <property type="entry name" value="THF_DH/CycHdrlase_NAD-bd_dom"/>
</dbReference>
<proteinExistence type="predicted"/>
<protein>
    <recommendedName>
        <fullName evidence="1">Tetrahydrofolate dehydrogenase/cyclohydrolase NAD(P)-binding domain-containing protein</fullName>
    </recommendedName>
</protein>
<gene>
    <name evidence="2" type="ORF">HID58_052130</name>
</gene>
<name>A0ABQ8AC49_BRANA</name>
<dbReference type="EMBL" id="JAGKQM010000013">
    <property type="protein sequence ID" value="KAH0889701.1"/>
    <property type="molecule type" value="Genomic_DNA"/>
</dbReference>
<accession>A0ABQ8AC49</accession>
<feature type="domain" description="Tetrahydrofolate dehydrogenase/cyclohydrolase NAD(P)-binding" evidence="1">
    <location>
        <begin position="160"/>
        <end position="192"/>
    </location>
</feature>
<evidence type="ECO:0000313" key="2">
    <source>
        <dbReference type="EMBL" id="KAH0889701.1"/>
    </source>
</evidence>
<evidence type="ECO:0000259" key="1">
    <source>
        <dbReference type="Pfam" id="PF02882"/>
    </source>
</evidence>